<dbReference type="InterPro" id="IPR053832">
    <property type="entry name" value="DUF6924"/>
</dbReference>
<dbReference type="Proteomes" id="UP000675409">
    <property type="component" value="Unassembled WGS sequence"/>
</dbReference>
<protein>
    <recommendedName>
        <fullName evidence="1">DUF6924 domain-containing protein</fullName>
    </recommendedName>
</protein>
<proteinExistence type="predicted"/>
<feature type="domain" description="DUF6924" evidence="1">
    <location>
        <begin position="20"/>
        <end position="144"/>
    </location>
</feature>
<keyword evidence="3" id="KW-1185">Reference proteome</keyword>
<name>A0ABS1LPX4_9MICO</name>
<sequence length="152" mass="16817">MSHHHPRFVPPVDELDLWGVLIRTDYSDDARFARVLEDARRQVGSGPTDRAGLLIVADPRLAHVEPGRVADLVEVESFAFLADARSMADSTLLVVDLYEDSDTYLQTFRVAPEAVFTVEANLAIANLDFDDFASQVDDDGVYREAIDHGDVG</sequence>
<evidence type="ECO:0000313" key="2">
    <source>
        <dbReference type="EMBL" id="MBL0888310.1"/>
    </source>
</evidence>
<reference evidence="2 3" key="1">
    <citation type="journal article" date="2021" name="Arch. Microbiol.">
        <title>Myceligenerans indicum sp. nov., an actinobacterium isolated from mangrove sediment of Sundarbans, India.</title>
        <authorList>
            <person name="Asha K."/>
            <person name="Bhadury P."/>
        </authorList>
    </citation>
    <scope>NUCLEOTIDE SEQUENCE [LARGE SCALE GENOMIC DNA]</scope>
    <source>
        <strain evidence="2 3">I2</strain>
    </source>
</reference>
<evidence type="ECO:0000259" key="1">
    <source>
        <dbReference type="Pfam" id="PF21962"/>
    </source>
</evidence>
<accession>A0ABS1LPX4</accession>
<dbReference type="RefSeq" id="WP_201850246.1">
    <property type="nucleotide sequence ID" value="NZ_JABBYC010000051.1"/>
</dbReference>
<evidence type="ECO:0000313" key="3">
    <source>
        <dbReference type="Proteomes" id="UP000675409"/>
    </source>
</evidence>
<organism evidence="2 3">
    <name type="scientific">Myceligenerans indicum</name>
    <dbReference type="NCBI Taxonomy" id="2593663"/>
    <lineage>
        <taxon>Bacteria</taxon>
        <taxon>Bacillati</taxon>
        <taxon>Actinomycetota</taxon>
        <taxon>Actinomycetes</taxon>
        <taxon>Micrococcales</taxon>
        <taxon>Promicromonosporaceae</taxon>
        <taxon>Myceligenerans</taxon>
    </lineage>
</organism>
<dbReference type="Pfam" id="PF21962">
    <property type="entry name" value="DUF6924"/>
    <property type="match status" value="1"/>
</dbReference>
<gene>
    <name evidence="2" type="ORF">HGK34_18810</name>
</gene>
<dbReference type="EMBL" id="JABBYC010000051">
    <property type="protein sequence ID" value="MBL0888310.1"/>
    <property type="molecule type" value="Genomic_DNA"/>
</dbReference>
<comment type="caution">
    <text evidence="2">The sequence shown here is derived from an EMBL/GenBank/DDBJ whole genome shotgun (WGS) entry which is preliminary data.</text>
</comment>